<evidence type="ECO:0000256" key="5">
    <source>
        <dbReference type="SAM" id="MobiDB-lite"/>
    </source>
</evidence>
<evidence type="ECO:0000256" key="3">
    <source>
        <dbReference type="ARBA" id="ARBA00023125"/>
    </source>
</evidence>
<evidence type="ECO:0000259" key="6">
    <source>
        <dbReference type="Pfam" id="PF03466"/>
    </source>
</evidence>
<dbReference type="PANTHER" id="PTHR30346:SF0">
    <property type="entry name" value="HCA OPERON TRANSCRIPTIONAL ACTIVATOR HCAR"/>
    <property type="match status" value="1"/>
</dbReference>
<dbReference type="GO" id="GO:0003677">
    <property type="term" value="F:DNA binding"/>
    <property type="evidence" value="ECO:0007669"/>
    <property type="project" value="UniProtKB-KW"/>
</dbReference>
<keyword evidence="3" id="KW-0238">DNA-binding</keyword>
<sequence>MQDSSAPLAVAFVAGVSPDKWSKRWRERYPEVPLELRMIDTGEQRSVLTNGSASLSFVRLPVDRDGLHVIPLYEEVSVAVLSVEDDLSLAEQVTVAELAGHQLINDPADLPAWSELATVERLPYPSMSPKDAVEVVASSEGGFAVLPMSVARLHHRKDVVARELTDGPLHPVGIAWRRDDEDPRIETFIGIVRGRTAHSSRETPTPATPKKKAPVKPKQPTAKKGAAKKPAAGTRRTGKPAAKRGKRR</sequence>
<dbReference type="RefSeq" id="WP_131585704.1">
    <property type="nucleotide sequence ID" value="NZ_SJZJ01000036.1"/>
</dbReference>
<organism evidence="7 8">
    <name type="scientific">Nocardioides jejuensis</name>
    <dbReference type="NCBI Taxonomy" id="2502782"/>
    <lineage>
        <taxon>Bacteria</taxon>
        <taxon>Bacillati</taxon>
        <taxon>Actinomycetota</taxon>
        <taxon>Actinomycetes</taxon>
        <taxon>Propionibacteriales</taxon>
        <taxon>Nocardioidaceae</taxon>
        <taxon>Nocardioides</taxon>
    </lineage>
</organism>
<evidence type="ECO:0000313" key="8">
    <source>
        <dbReference type="Proteomes" id="UP000295453"/>
    </source>
</evidence>
<reference evidence="7 8" key="1">
    <citation type="submission" date="2019-03" db="EMBL/GenBank/DDBJ databases">
        <authorList>
            <person name="Kim M.K.M."/>
        </authorList>
    </citation>
    <scope>NUCLEOTIDE SEQUENCE [LARGE SCALE GENOMIC DNA]</scope>
    <source>
        <strain evidence="7 8">18JY15-6</strain>
    </source>
</reference>
<evidence type="ECO:0000256" key="4">
    <source>
        <dbReference type="ARBA" id="ARBA00023163"/>
    </source>
</evidence>
<protein>
    <submittedName>
        <fullName evidence="7">LysR family transcriptional regulator</fullName>
    </submittedName>
</protein>
<dbReference type="Gene3D" id="3.40.190.10">
    <property type="entry name" value="Periplasmic binding protein-like II"/>
    <property type="match status" value="2"/>
</dbReference>
<proteinExistence type="inferred from homology"/>
<dbReference type="EMBL" id="SJZJ01000036">
    <property type="protein sequence ID" value="TCJ21309.1"/>
    <property type="molecule type" value="Genomic_DNA"/>
</dbReference>
<comment type="caution">
    <text evidence="7">The sequence shown here is derived from an EMBL/GenBank/DDBJ whole genome shotgun (WGS) entry which is preliminary data.</text>
</comment>
<feature type="compositionally biased region" description="Basic residues" evidence="5">
    <location>
        <begin position="236"/>
        <end position="248"/>
    </location>
</feature>
<accession>A0A4R1BTU4</accession>
<feature type="domain" description="LysR substrate-binding" evidence="6">
    <location>
        <begin position="22"/>
        <end position="195"/>
    </location>
</feature>
<dbReference type="Proteomes" id="UP000295453">
    <property type="component" value="Unassembled WGS sequence"/>
</dbReference>
<keyword evidence="4" id="KW-0804">Transcription</keyword>
<dbReference type="InterPro" id="IPR005119">
    <property type="entry name" value="LysR_subst-bd"/>
</dbReference>
<dbReference type="GO" id="GO:0003700">
    <property type="term" value="F:DNA-binding transcription factor activity"/>
    <property type="evidence" value="ECO:0007669"/>
    <property type="project" value="TreeGrafter"/>
</dbReference>
<dbReference type="PANTHER" id="PTHR30346">
    <property type="entry name" value="TRANSCRIPTIONAL DUAL REGULATOR HCAR-RELATED"/>
    <property type="match status" value="1"/>
</dbReference>
<dbReference type="AlphaFoldDB" id="A0A4R1BTU4"/>
<evidence type="ECO:0000313" key="7">
    <source>
        <dbReference type="EMBL" id="TCJ21309.1"/>
    </source>
</evidence>
<gene>
    <name evidence="7" type="ORF">EPD65_15440</name>
</gene>
<keyword evidence="8" id="KW-1185">Reference proteome</keyword>
<comment type="similarity">
    <text evidence="1">Belongs to the LysR transcriptional regulatory family.</text>
</comment>
<dbReference type="Pfam" id="PF03466">
    <property type="entry name" value="LysR_substrate"/>
    <property type="match status" value="1"/>
</dbReference>
<evidence type="ECO:0000256" key="1">
    <source>
        <dbReference type="ARBA" id="ARBA00009437"/>
    </source>
</evidence>
<dbReference type="SUPFAM" id="SSF53850">
    <property type="entry name" value="Periplasmic binding protein-like II"/>
    <property type="match status" value="1"/>
</dbReference>
<dbReference type="GO" id="GO:0032993">
    <property type="term" value="C:protein-DNA complex"/>
    <property type="evidence" value="ECO:0007669"/>
    <property type="project" value="TreeGrafter"/>
</dbReference>
<evidence type="ECO:0000256" key="2">
    <source>
        <dbReference type="ARBA" id="ARBA00023015"/>
    </source>
</evidence>
<keyword evidence="2" id="KW-0805">Transcription regulation</keyword>
<feature type="region of interest" description="Disordered" evidence="5">
    <location>
        <begin position="192"/>
        <end position="248"/>
    </location>
</feature>
<dbReference type="OrthoDB" id="3388207at2"/>
<name>A0A4R1BTU4_9ACTN</name>
<feature type="compositionally biased region" description="Low complexity" evidence="5">
    <location>
        <begin position="216"/>
        <end position="234"/>
    </location>
</feature>